<gene>
    <name evidence="6" type="ORF">PHMEG_00022751</name>
</gene>
<dbReference type="AlphaFoldDB" id="A0A225VHY7"/>
<reference evidence="7" key="1">
    <citation type="submission" date="2017-03" db="EMBL/GenBank/DDBJ databases">
        <title>Phytopthora megakarya and P. palmivora, two closely related causual agents of cacao black pod achieved similar genome size and gene model numbers by different mechanisms.</title>
        <authorList>
            <person name="Ali S."/>
            <person name="Shao J."/>
            <person name="Larry D.J."/>
            <person name="Kronmiller B."/>
            <person name="Shen D."/>
            <person name="Strem M.D."/>
            <person name="Melnick R.L."/>
            <person name="Guiltinan M.J."/>
            <person name="Tyler B.M."/>
            <person name="Meinhardt L.W."/>
            <person name="Bailey B.A."/>
        </authorList>
    </citation>
    <scope>NUCLEOTIDE SEQUENCE [LARGE SCALE GENOMIC DNA]</scope>
    <source>
        <strain evidence="7">zdho120</strain>
    </source>
</reference>
<evidence type="ECO:0000313" key="6">
    <source>
        <dbReference type="EMBL" id="OWZ05201.1"/>
    </source>
</evidence>
<comment type="function">
    <text evidence="5">Effector that suppresses plant defense responses during pathogen infection.</text>
</comment>
<accession>A0A225VHY7</accession>
<comment type="similarity">
    <text evidence="2 5">Belongs to the RxLR effector family.</text>
</comment>
<dbReference type="Pfam" id="PF16810">
    <property type="entry name" value="RXLR"/>
    <property type="match status" value="1"/>
</dbReference>
<dbReference type="EMBL" id="NBNE01004558">
    <property type="protein sequence ID" value="OWZ05201.1"/>
    <property type="molecule type" value="Genomic_DNA"/>
</dbReference>
<keyword evidence="3 5" id="KW-0964">Secreted</keyword>
<evidence type="ECO:0000256" key="3">
    <source>
        <dbReference type="ARBA" id="ARBA00022525"/>
    </source>
</evidence>
<evidence type="ECO:0000313" key="7">
    <source>
        <dbReference type="Proteomes" id="UP000198211"/>
    </source>
</evidence>
<comment type="subcellular location">
    <subcellularLocation>
        <location evidence="1 5">Secreted</location>
    </subcellularLocation>
</comment>
<name>A0A225VHY7_9STRA</name>
<organism evidence="6 7">
    <name type="scientific">Phytophthora megakarya</name>
    <dbReference type="NCBI Taxonomy" id="4795"/>
    <lineage>
        <taxon>Eukaryota</taxon>
        <taxon>Sar</taxon>
        <taxon>Stramenopiles</taxon>
        <taxon>Oomycota</taxon>
        <taxon>Peronosporomycetes</taxon>
        <taxon>Peronosporales</taxon>
        <taxon>Peronosporaceae</taxon>
        <taxon>Phytophthora</taxon>
    </lineage>
</organism>
<keyword evidence="4" id="KW-0732">Signal</keyword>
<protein>
    <recommendedName>
        <fullName evidence="5">RxLR effector protein</fullName>
    </recommendedName>
</protein>
<comment type="domain">
    <text evidence="5">The RxLR-dEER motif acts to carry the protein into the host cell cytoplasm through binding to cell surface phosphatidylinositol-3-phosphate.</text>
</comment>
<evidence type="ECO:0000256" key="5">
    <source>
        <dbReference type="RuleBase" id="RU367124"/>
    </source>
</evidence>
<dbReference type="OrthoDB" id="145742at2759"/>
<evidence type="ECO:0000256" key="4">
    <source>
        <dbReference type="ARBA" id="ARBA00022729"/>
    </source>
</evidence>
<dbReference type="InterPro" id="IPR031825">
    <property type="entry name" value="RXLR"/>
</dbReference>
<keyword evidence="7" id="KW-1185">Reference proteome</keyword>
<evidence type="ECO:0000256" key="1">
    <source>
        <dbReference type="ARBA" id="ARBA00004613"/>
    </source>
</evidence>
<comment type="caution">
    <text evidence="6">The sequence shown here is derived from an EMBL/GenBank/DDBJ whole genome shotgun (WGS) entry which is preliminary data.</text>
</comment>
<dbReference type="Proteomes" id="UP000198211">
    <property type="component" value="Unassembled WGS sequence"/>
</dbReference>
<evidence type="ECO:0000256" key="2">
    <source>
        <dbReference type="ARBA" id="ARBA00010400"/>
    </source>
</evidence>
<proteinExistence type="inferred from homology"/>
<sequence>MNLLAASDVFSKAAGHDHITSPNVDNVASNKRYLRSFQMDDLDDDKMAEERGGNIFTNIANAVDDHFNPKTVEQLASRAAKEKAREVTEEFYKNLLNSASFRQKRLAGWKADGVDKAQAMKYLEYDNKLEKKYVDIIEELFK</sequence>